<dbReference type="Gene3D" id="2.120.10.30">
    <property type="entry name" value="TolB, C-terminal domain"/>
    <property type="match status" value="2"/>
</dbReference>
<dbReference type="RefSeq" id="WP_211937998.1">
    <property type="nucleotide sequence ID" value="NZ_CP073078.1"/>
</dbReference>
<dbReference type="PANTHER" id="PTHR42776">
    <property type="entry name" value="SERINE PEPTIDASE S9 FAMILY MEMBER"/>
    <property type="match status" value="1"/>
</dbReference>
<evidence type="ECO:0000256" key="1">
    <source>
        <dbReference type="ARBA" id="ARBA00022801"/>
    </source>
</evidence>
<dbReference type="InterPro" id="IPR001375">
    <property type="entry name" value="Peptidase_S9_cat"/>
</dbReference>
<dbReference type="Gene3D" id="3.40.50.1820">
    <property type="entry name" value="alpha/beta hydrolase"/>
    <property type="match status" value="1"/>
</dbReference>
<organism evidence="3 4">
    <name type="scientific">Phenylobacterium montanum</name>
    <dbReference type="NCBI Taxonomy" id="2823693"/>
    <lineage>
        <taxon>Bacteria</taxon>
        <taxon>Pseudomonadati</taxon>
        <taxon>Pseudomonadota</taxon>
        <taxon>Alphaproteobacteria</taxon>
        <taxon>Caulobacterales</taxon>
        <taxon>Caulobacteraceae</taxon>
        <taxon>Phenylobacterium</taxon>
    </lineage>
</organism>
<evidence type="ECO:0000313" key="4">
    <source>
        <dbReference type="Proteomes" id="UP000676409"/>
    </source>
</evidence>
<dbReference type="GO" id="GO:0006508">
    <property type="term" value="P:proteolysis"/>
    <property type="evidence" value="ECO:0007669"/>
    <property type="project" value="InterPro"/>
</dbReference>
<dbReference type="Pfam" id="PF00326">
    <property type="entry name" value="Peptidase_S9"/>
    <property type="match status" value="1"/>
</dbReference>
<dbReference type="AlphaFoldDB" id="A0A975IUH5"/>
<dbReference type="GO" id="GO:0004252">
    <property type="term" value="F:serine-type endopeptidase activity"/>
    <property type="evidence" value="ECO:0007669"/>
    <property type="project" value="TreeGrafter"/>
</dbReference>
<reference evidence="3" key="1">
    <citation type="submission" date="2021-04" db="EMBL/GenBank/DDBJ databases">
        <title>The complete genome sequence of Caulobacter sp. S6.</title>
        <authorList>
            <person name="Tang Y."/>
            <person name="Ouyang W."/>
            <person name="Liu Q."/>
            <person name="Huang B."/>
            <person name="Guo Z."/>
            <person name="Lei P."/>
        </authorList>
    </citation>
    <scope>NUCLEOTIDE SEQUENCE</scope>
    <source>
        <strain evidence="3">S6</strain>
    </source>
</reference>
<dbReference type="EMBL" id="CP073078">
    <property type="protein sequence ID" value="QUD87947.1"/>
    <property type="molecule type" value="Genomic_DNA"/>
</dbReference>
<keyword evidence="1" id="KW-0378">Hydrolase</keyword>
<feature type="domain" description="Peptidase S9 prolyl oligopeptidase catalytic" evidence="2">
    <location>
        <begin position="447"/>
        <end position="646"/>
    </location>
</feature>
<dbReference type="Proteomes" id="UP000676409">
    <property type="component" value="Chromosome"/>
</dbReference>
<protein>
    <submittedName>
        <fullName evidence="3">S9 family peptidase</fullName>
    </submittedName>
</protein>
<gene>
    <name evidence="3" type="ORF">KCG34_23395</name>
</gene>
<dbReference type="SUPFAM" id="SSF82171">
    <property type="entry name" value="DPP6 N-terminal domain-like"/>
    <property type="match status" value="1"/>
</dbReference>
<dbReference type="InterPro" id="IPR011042">
    <property type="entry name" value="6-blade_b-propeller_TolB-like"/>
</dbReference>
<dbReference type="PANTHER" id="PTHR42776:SF4">
    <property type="entry name" value="ACYLAMINO-ACID-RELEASING ENZYME"/>
    <property type="match status" value="1"/>
</dbReference>
<name>A0A975IUH5_9CAUL</name>
<keyword evidence="4" id="KW-1185">Reference proteome</keyword>
<evidence type="ECO:0000259" key="2">
    <source>
        <dbReference type="Pfam" id="PF00326"/>
    </source>
</evidence>
<dbReference type="InterPro" id="IPR029058">
    <property type="entry name" value="AB_hydrolase_fold"/>
</dbReference>
<accession>A0A975IUH5</accession>
<proteinExistence type="predicted"/>
<evidence type="ECO:0000313" key="3">
    <source>
        <dbReference type="EMBL" id="QUD87947.1"/>
    </source>
</evidence>
<sequence length="650" mass="68530">MLILAAALALATAQGAPPAAVRQHVFADLALSPGAERTASVEYDDDGDPSREPHQAIALRDATGGQVIRRIDPCPGCRYHDLTFSADGETLAFMAQNRVAGTTTLYLANAAGVTARASLNGVAQKPRWSPDGRTIGFLAVVGAHKEVGATQAAAPQVGEIGEAPDEQRIAVVAAAGKEPLRLVSPADTFVYEYDWTPDGKGFVATAAKGDGDNNWWVADLEGVDLATGAAHRIAKPADQLNDPRISPDGAQVAFIGGLMSDFGSVGGDLYLVPTGGGTPVDLTPGFKGSFTSLAWRKGRILATALIGDKAALVAADPKTGKIETLWSAPLSVEGGDGRILLDAKGETAASIVQDYEHAPEIAVAPIAGLGFSARITRDNAALPAAGSARSVEWTSEGRTVQGWLLSPTKTDPGKTYPMLTIIHGGPSAATTPTYVGFVGRSVLTRELLAKGYFVFEPNPRGSYGQGEAFTRANVRDFGGGDLRDILAGVDAVEKIAPVDDKRLGVYGHSYGGFMTMWTVTHTSRFHAAIAGAGIANWISYYGENGIDQWMVPFFGASAYDDPAIYEKLSPLASIKNARTPTFIYVGERDVECPAPQSVEFWHAMKTVGAPAKLLILEGEGHGIRAPEHIKQLNDDELGWLDHYLGDKAGE</sequence>
<dbReference type="SUPFAM" id="SSF53474">
    <property type="entry name" value="alpha/beta-Hydrolases"/>
    <property type="match status" value="1"/>
</dbReference>
<dbReference type="KEGG" id="caul:KCG34_23395"/>